<dbReference type="InterPro" id="IPR036259">
    <property type="entry name" value="MFS_trans_sf"/>
</dbReference>
<dbReference type="PANTHER" id="PTHR23514:SF3">
    <property type="entry name" value="BYPASS OF STOP CODON PROTEIN 6"/>
    <property type="match status" value="1"/>
</dbReference>
<keyword evidence="5 8" id="KW-1133">Transmembrane helix</keyword>
<accession>A0ABR3FEF4</accession>
<feature type="transmembrane region" description="Helical" evidence="8">
    <location>
        <begin position="95"/>
        <end position="116"/>
    </location>
</feature>
<feature type="region of interest" description="Disordered" evidence="7">
    <location>
        <begin position="1"/>
        <end position="43"/>
    </location>
</feature>
<dbReference type="Pfam" id="PF07690">
    <property type="entry name" value="MFS_1"/>
    <property type="match status" value="1"/>
</dbReference>
<feature type="transmembrane region" description="Helical" evidence="8">
    <location>
        <begin position="403"/>
        <end position="425"/>
    </location>
</feature>
<feature type="transmembrane region" description="Helical" evidence="8">
    <location>
        <begin position="437"/>
        <end position="459"/>
    </location>
</feature>
<keyword evidence="11" id="KW-1185">Reference proteome</keyword>
<dbReference type="InterPro" id="IPR051788">
    <property type="entry name" value="MFS_Transporter"/>
</dbReference>
<evidence type="ECO:0000256" key="8">
    <source>
        <dbReference type="SAM" id="Phobius"/>
    </source>
</evidence>
<evidence type="ECO:0000313" key="11">
    <source>
        <dbReference type="Proteomes" id="UP001465976"/>
    </source>
</evidence>
<dbReference type="Proteomes" id="UP001465976">
    <property type="component" value="Unassembled WGS sequence"/>
</dbReference>
<evidence type="ECO:0000259" key="9">
    <source>
        <dbReference type="PROSITE" id="PS50850"/>
    </source>
</evidence>
<dbReference type="PANTHER" id="PTHR23514">
    <property type="entry name" value="BYPASS OF STOP CODON PROTEIN 6"/>
    <property type="match status" value="1"/>
</dbReference>
<comment type="similarity">
    <text evidence="2">Belongs to the major facilitator superfamily.</text>
</comment>
<feature type="transmembrane region" description="Helical" evidence="8">
    <location>
        <begin position="373"/>
        <end position="391"/>
    </location>
</feature>
<evidence type="ECO:0000256" key="7">
    <source>
        <dbReference type="SAM" id="MobiDB-lite"/>
    </source>
</evidence>
<reference evidence="10 11" key="1">
    <citation type="submission" date="2024-02" db="EMBL/GenBank/DDBJ databases">
        <title>A draft genome for the cacao thread blight pathogen Marasmius crinis-equi.</title>
        <authorList>
            <person name="Cohen S.P."/>
            <person name="Baruah I.K."/>
            <person name="Amoako-Attah I."/>
            <person name="Bukari Y."/>
            <person name="Meinhardt L.W."/>
            <person name="Bailey B.A."/>
        </authorList>
    </citation>
    <scope>NUCLEOTIDE SEQUENCE [LARGE SCALE GENOMIC DNA]</scope>
    <source>
        <strain evidence="10 11">GH-76</strain>
    </source>
</reference>
<feature type="transmembrane region" description="Helical" evidence="8">
    <location>
        <begin position="348"/>
        <end position="367"/>
    </location>
</feature>
<proteinExistence type="inferred from homology"/>
<gene>
    <name evidence="10" type="ORF">V5O48_008308</name>
</gene>
<evidence type="ECO:0000256" key="1">
    <source>
        <dbReference type="ARBA" id="ARBA00004127"/>
    </source>
</evidence>
<feature type="transmembrane region" description="Helical" evidence="8">
    <location>
        <begin position="147"/>
        <end position="164"/>
    </location>
</feature>
<evidence type="ECO:0000256" key="6">
    <source>
        <dbReference type="ARBA" id="ARBA00023136"/>
    </source>
</evidence>
<feature type="transmembrane region" description="Helical" evidence="8">
    <location>
        <begin position="283"/>
        <end position="306"/>
    </location>
</feature>
<keyword evidence="4 8" id="KW-0812">Transmembrane</keyword>
<dbReference type="PROSITE" id="PS50850">
    <property type="entry name" value="MFS"/>
    <property type="match status" value="1"/>
</dbReference>
<evidence type="ECO:0000313" key="10">
    <source>
        <dbReference type="EMBL" id="KAL0573636.1"/>
    </source>
</evidence>
<dbReference type="SUPFAM" id="SSF103473">
    <property type="entry name" value="MFS general substrate transporter"/>
    <property type="match status" value="1"/>
</dbReference>
<dbReference type="EMBL" id="JBAHYK010000480">
    <property type="protein sequence ID" value="KAL0573636.1"/>
    <property type="molecule type" value="Genomic_DNA"/>
</dbReference>
<feature type="transmembrane region" description="Helical" evidence="8">
    <location>
        <begin position="58"/>
        <end position="75"/>
    </location>
</feature>
<keyword evidence="3" id="KW-0813">Transport</keyword>
<name>A0ABR3FEF4_9AGAR</name>
<dbReference type="InterPro" id="IPR020846">
    <property type="entry name" value="MFS_dom"/>
</dbReference>
<organism evidence="10 11">
    <name type="scientific">Marasmius crinis-equi</name>
    <dbReference type="NCBI Taxonomy" id="585013"/>
    <lineage>
        <taxon>Eukaryota</taxon>
        <taxon>Fungi</taxon>
        <taxon>Dikarya</taxon>
        <taxon>Basidiomycota</taxon>
        <taxon>Agaricomycotina</taxon>
        <taxon>Agaricomycetes</taxon>
        <taxon>Agaricomycetidae</taxon>
        <taxon>Agaricales</taxon>
        <taxon>Marasmiineae</taxon>
        <taxon>Marasmiaceae</taxon>
        <taxon>Marasmius</taxon>
    </lineage>
</organism>
<evidence type="ECO:0000256" key="3">
    <source>
        <dbReference type="ARBA" id="ARBA00022448"/>
    </source>
</evidence>
<feature type="transmembrane region" description="Helical" evidence="8">
    <location>
        <begin position="123"/>
        <end position="141"/>
    </location>
</feature>
<dbReference type="Gene3D" id="1.20.1250.20">
    <property type="entry name" value="MFS general substrate transporter like domains"/>
    <property type="match status" value="1"/>
</dbReference>
<feature type="transmembrane region" description="Helical" evidence="8">
    <location>
        <begin position="185"/>
        <end position="202"/>
    </location>
</feature>
<keyword evidence="6 8" id="KW-0472">Membrane</keyword>
<evidence type="ECO:0000256" key="2">
    <source>
        <dbReference type="ARBA" id="ARBA00008335"/>
    </source>
</evidence>
<feature type="domain" description="Major facilitator superfamily (MFS) profile" evidence="9">
    <location>
        <begin position="61"/>
        <end position="461"/>
    </location>
</feature>
<evidence type="ECO:0000256" key="5">
    <source>
        <dbReference type="ARBA" id="ARBA00022989"/>
    </source>
</evidence>
<comment type="subcellular location">
    <subcellularLocation>
        <location evidence="1">Endomembrane system</location>
        <topology evidence="1">Multi-pass membrane protein</topology>
    </subcellularLocation>
</comment>
<feature type="transmembrane region" description="Helical" evidence="8">
    <location>
        <begin position="318"/>
        <end position="341"/>
    </location>
</feature>
<comment type="caution">
    <text evidence="10">The sequence shown here is derived from an EMBL/GenBank/DDBJ whole genome shotgun (WGS) entry which is preliminary data.</text>
</comment>
<protein>
    <recommendedName>
        <fullName evidence="9">Major facilitator superfamily (MFS) profile domain-containing protein</fullName>
    </recommendedName>
</protein>
<evidence type="ECO:0000256" key="4">
    <source>
        <dbReference type="ARBA" id="ARBA00022692"/>
    </source>
</evidence>
<feature type="transmembrane region" description="Helical" evidence="8">
    <location>
        <begin position="214"/>
        <end position="234"/>
    </location>
</feature>
<sequence length="461" mass="49561">MAYPTDVEAVSQDTTKSLGHRKSKDGSLGSESPSRCTKLEDERPESHLRYTKAQSTRAYYQVVALSWTLFLNGWDEGTTGAMLPKMQAVYRVDDTVIAMVFVSACLGFLFGACLNVPLSGTLGFGKVLVLGSVLQVIAYAIKSLAPPFPVFIVAYAISGAGIALQEAQASGFVASLMNDTEVKMGVIHACFGIGAFLAPLLATQFTQLELQWSFFFMISLGSAIVNTVLLTVVFRLQSRDCCLAEIGESIDTTGCPTDEKEHGSLSQSHGSFTHILCNRNVHLMAVFLFVYIGMETTVGGWIVTFMGRERLSAAQAGYAGYVSSGFFGGLALGTVGLLWFNSLVGERYAPLIYAALALGLELVVWLVPSFIGGAVSIFMIGFFLGPIYPITMNHAGRTLPREILAESIGWIAGFGQACSAVFPFMTGVLAGKFGIESLQPLLVSMIVVMMILWVTINVASR</sequence>
<dbReference type="InterPro" id="IPR011701">
    <property type="entry name" value="MFS"/>
</dbReference>